<protein>
    <recommendedName>
        <fullName evidence="3">SPOR domain-containing protein</fullName>
    </recommendedName>
</protein>
<dbReference type="Proteomes" id="UP000093366">
    <property type="component" value="Unassembled WGS sequence"/>
</dbReference>
<accession>A0A1C0TKQ7</accession>
<gene>
    <name evidence="1" type="ORF">A7985_22295</name>
</gene>
<evidence type="ECO:0000313" key="2">
    <source>
        <dbReference type="Proteomes" id="UP000093366"/>
    </source>
</evidence>
<proteinExistence type="predicted"/>
<evidence type="ECO:0000313" key="1">
    <source>
        <dbReference type="EMBL" id="OCQ18923.1"/>
    </source>
</evidence>
<dbReference type="EMBL" id="MAUJ01000011">
    <property type="protein sequence ID" value="OCQ18923.1"/>
    <property type="molecule type" value="Genomic_DNA"/>
</dbReference>
<comment type="caution">
    <text evidence="1">The sequence shown here is derived from an EMBL/GenBank/DDBJ whole genome shotgun (WGS) entry which is preliminary data.</text>
</comment>
<dbReference type="RefSeq" id="WP_065792639.1">
    <property type="nucleotide sequence ID" value="NZ_JAGJED010000020.1"/>
</dbReference>
<dbReference type="OrthoDB" id="6315235at2"/>
<name>A0A1C0TKQ7_9GAMM</name>
<organism evidence="1 2">
    <name type="scientific">Pseudoalteromonas luteoviolacea</name>
    <dbReference type="NCBI Taxonomy" id="43657"/>
    <lineage>
        <taxon>Bacteria</taxon>
        <taxon>Pseudomonadati</taxon>
        <taxon>Pseudomonadota</taxon>
        <taxon>Gammaproteobacteria</taxon>
        <taxon>Alteromonadales</taxon>
        <taxon>Pseudoalteromonadaceae</taxon>
        <taxon>Pseudoalteromonas</taxon>
    </lineage>
</organism>
<dbReference type="AlphaFoldDB" id="A0A1C0TKQ7"/>
<sequence>MPTSLWPKKLSSVLPLLGLFGCANTELSLEEKLAQQEAIHAHKSMIASYDKNKASIERLAQMEGDLSQLLAVLSVEAEVTTVQNHVSPVQETTVHTATDFIEPQSGDFQTAATTNIKSDVEVVLPDLVLGIHIKRDHALRQVEHIDKRLSMVKQQYHLVFRTVHAQLIEPSEQQHLYYVTAKGFTSKEEAEVFCKAMTNIAKRCTYL</sequence>
<reference evidence="2" key="1">
    <citation type="submission" date="2016-07" db="EMBL/GenBank/DDBJ databases">
        <authorList>
            <person name="Florea S."/>
            <person name="Webb J.S."/>
            <person name="Jaromczyk J."/>
            <person name="Schardl C.L."/>
        </authorList>
    </citation>
    <scope>NUCLEOTIDE SEQUENCE [LARGE SCALE GENOMIC DNA]</scope>
    <source>
        <strain evidence="2">IPB1</strain>
    </source>
</reference>
<evidence type="ECO:0008006" key="3">
    <source>
        <dbReference type="Google" id="ProtNLM"/>
    </source>
</evidence>